<evidence type="ECO:0000313" key="10">
    <source>
        <dbReference type="EMBL" id="MEQ2262269.1"/>
    </source>
</evidence>
<dbReference type="InterPro" id="IPR019323">
    <property type="entry name" value="ELKS/CAST"/>
</dbReference>
<feature type="coiled-coil region" evidence="9">
    <location>
        <begin position="18"/>
        <end position="59"/>
    </location>
</feature>
<evidence type="ECO:0000256" key="8">
    <source>
        <dbReference type="ARBA" id="ARBA00034106"/>
    </source>
</evidence>
<protein>
    <submittedName>
        <fullName evidence="10">Ethionine resistance protein</fullName>
    </submittedName>
</protein>
<reference evidence="10 11" key="1">
    <citation type="submission" date="2021-06" db="EMBL/GenBank/DDBJ databases">
        <authorList>
            <person name="Palmer J.M."/>
        </authorList>
    </citation>
    <scope>NUCLEOTIDE SEQUENCE [LARGE SCALE GENOMIC DNA]</scope>
    <source>
        <strain evidence="10 11">XR_2019</strain>
        <tissue evidence="10">Muscle</tissue>
    </source>
</reference>
<proteinExistence type="predicted"/>
<gene>
    <name evidence="10" type="primary">ERC1_1</name>
    <name evidence="10" type="ORF">XENORESO_004238</name>
</gene>
<dbReference type="Pfam" id="PF10174">
    <property type="entry name" value="Cast"/>
    <property type="match status" value="1"/>
</dbReference>
<evidence type="ECO:0000256" key="7">
    <source>
        <dbReference type="ARBA" id="ARBA00023273"/>
    </source>
</evidence>
<sequence length="220" mass="24364">QEALLAAISEKDANIALLELSSSKKKKTQEEVAALKREKDSLVQQLKQQTQNRMKLMADNYEDDHLKVASPNSDQPNNHKPSPDQILSPLLDLNQNCNKLKLYISHLTSLCQERDPIILKDFAPPPAYHRSDSASWHEQLHSMTEEQARVSHFPSSCVAITLTDPVNTHSDSQTDSLQTAVPQFASPSSLFHGNCVCFTSLSLAMLKCSALCKAISVALK</sequence>
<evidence type="ECO:0000256" key="2">
    <source>
        <dbReference type="ARBA" id="ARBA00022490"/>
    </source>
</evidence>
<evidence type="ECO:0000256" key="1">
    <source>
        <dbReference type="ARBA" id="ARBA00004245"/>
    </source>
</evidence>
<evidence type="ECO:0000256" key="6">
    <source>
        <dbReference type="ARBA" id="ARBA00023212"/>
    </source>
</evidence>
<evidence type="ECO:0000256" key="4">
    <source>
        <dbReference type="ARBA" id="ARBA00023018"/>
    </source>
</evidence>
<accession>A0ABV0VYW7</accession>
<name>A0ABV0VYW7_9TELE</name>
<evidence type="ECO:0000256" key="5">
    <source>
        <dbReference type="ARBA" id="ARBA00023054"/>
    </source>
</evidence>
<feature type="non-terminal residue" evidence="10">
    <location>
        <position position="1"/>
    </location>
</feature>
<organism evidence="10 11">
    <name type="scientific">Xenotaenia resolanae</name>
    <dbReference type="NCBI Taxonomy" id="208358"/>
    <lineage>
        <taxon>Eukaryota</taxon>
        <taxon>Metazoa</taxon>
        <taxon>Chordata</taxon>
        <taxon>Craniata</taxon>
        <taxon>Vertebrata</taxon>
        <taxon>Euteleostomi</taxon>
        <taxon>Actinopterygii</taxon>
        <taxon>Neopterygii</taxon>
        <taxon>Teleostei</taxon>
        <taxon>Neoteleostei</taxon>
        <taxon>Acanthomorphata</taxon>
        <taxon>Ovalentaria</taxon>
        <taxon>Atherinomorphae</taxon>
        <taxon>Cyprinodontiformes</taxon>
        <taxon>Goodeidae</taxon>
        <taxon>Xenotaenia</taxon>
    </lineage>
</organism>
<comment type="caution">
    <text evidence="10">The sequence shown here is derived from an EMBL/GenBank/DDBJ whole genome shotgun (WGS) entry which is preliminary data.</text>
</comment>
<dbReference type="EMBL" id="JAHRIM010020194">
    <property type="protein sequence ID" value="MEQ2262269.1"/>
    <property type="molecule type" value="Genomic_DNA"/>
</dbReference>
<keyword evidence="3" id="KW-0597">Phosphoprotein</keyword>
<keyword evidence="5 9" id="KW-0175">Coiled coil</keyword>
<keyword evidence="6" id="KW-0206">Cytoskeleton</keyword>
<evidence type="ECO:0000256" key="3">
    <source>
        <dbReference type="ARBA" id="ARBA00022553"/>
    </source>
</evidence>
<dbReference type="Proteomes" id="UP001444071">
    <property type="component" value="Unassembled WGS sequence"/>
</dbReference>
<comment type="subcellular location">
    <subcellularLocation>
        <location evidence="1">Cytoplasm</location>
        <location evidence="1">Cytoskeleton</location>
    </subcellularLocation>
    <subcellularLocation>
        <location evidence="8">Presynapse</location>
    </subcellularLocation>
</comment>
<dbReference type="PANTHER" id="PTHR18861">
    <property type="entry name" value="ELKS/RAB6-INTERACTING/CAST PROTEIN"/>
    <property type="match status" value="1"/>
</dbReference>
<dbReference type="PANTHER" id="PTHR18861:SF1">
    <property type="entry name" value="ELKS_RAB6-INTERACTING_CAST FAMILY MEMBER 1"/>
    <property type="match status" value="1"/>
</dbReference>
<keyword evidence="11" id="KW-1185">Reference proteome</keyword>
<evidence type="ECO:0000313" key="11">
    <source>
        <dbReference type="Proteomes" id="UP001444071"/>
    </source>
</evidence>
<evidence type="ECO:0000256" key="9">
    <source>
        <dbReference type="SAM" id="Coils"/>
    </source>
</evidence>
<keyword evidence="2" id="KW-0963">Cytoplasm</keyword>
<keyword evidence="4" id="KW-0770">Synapse</keyword>
<keyword evidence="7" id="KW-0966">Cell projection</keyword>